<accession>A0A6C2U7U8</accession>
<comment type="function">
    <text evidence="1 11">Catalyzes the reversible adenylation of nicotinate mononucleotide (NaMN) to nicotinic acid adenine dinucleotide (NaAD).</text>
</comment>
<feature type="domain" description="Cytidyltransferase-like" evidence="12">
    <location>
        <begin position="1"/>
        <end position="170"/>
    </location>
</feature>
<evidence type="ECO:0000256" key="3">
    <source>
        <dbReference type="ARBA" id="ARBA00009014"/>
    </source>
</evidence>
<dbReference type="GO" id="GO:0004515">
    <property type="term" value="F:nicotinate-nucleotide adenylyltransferase activity"/>
    <property type="evidence" value="ECO:0007669"/>
    <property type="project" value="UniProtKB-UniRule"/>
</dbReference>
<keyword evidence="5 11" id="KW-0808">Transferase</keyword>
<evidence type="ECO:0000259" key="12">
    <source>
        <dbReference type="Pfam" id="PF01467"/>
    </source>
</evidence>
<dbReference type="NCBIfam" id="NF000840">
    <property type="entry name" value="PRK00071.1-3"/>
    <property type="match status" value="1"/>
</dbReference>
<keyword evidence="6 11" id="KW-0548">Nucleotidyltransferase</keyword>
<evidence type="ECO:0000256" key="7">
    <source>
        <dbReference type="ARBA" id="ARBA00022741"/>
    </source>
</evidence>
<organism evidence="13 14">
    <name type="scientific">Pontiella desulfatans</name>
    <dbReference type="NCBI Taxonomy" id="2750659"/>
    <lineage>
        <taxon>Bacteria</taxon>
        <taxon>Pseudomonadati</taxon>
        <taxon>Kiritimatiellota</taxon>
        <taxon>Kiritimatiellia</taxon>
        <taxon>Kiritimatiellales</taxon>
        <taxon>Pontiellaceae</taxon>
        <taxon>Pontiella</taxon>
    </lineage>
</organism>
<dbReference type="GO" id="GO:0009435">
    <property type="term" value="P:NAD+ biosynthetic process"/>
    <property type="evidence" value="ECO:0007669"/>
    <property type="project" value="UniProtKB-UniRule"/>
</dbReference>
<proteinExistence type="inferred from homology"/>
<dbReference type="NCBIfam" id="TIGR00482">
    <property type="entry name" value="nicotinate (nicotinamide) nucleotide adenylyltransferase"/>
    <property type="match status" value="1"/>
</dbReference>
<comment type="similarity">
    <text evidence="3 11">Belongs to the NadD family.</text>
</comment>
<dbReference type="CDD" id="cd02165">
    <property type="entry name" value="NMNAT"/>
    <property type="match status" value="1"/>
</dbReference>
<evidence type="ECO:0000256" key="9">
    <source>
        <dbReference type="ARBA" id="ARBA00023027"/>
    </source>
</evidence>
<keyword evidence="7 11" id="KW-0547">Nucleotide-binding</keyword>
<reference evidence="13 14" key="1">
    <citation type="submission" date="2019-04" db="EMBL/GenBank/DDBJ databases">
        <authorList>
            <person name="Van Vliet M D."/>
        </authorList>
    </citation>
    <scope>NUCLEOTIDE SEQUENCE [LARGE SCALE GENOMIC DNA]</scope>
    <source>
        <strain evidence="13 14">F1</strain>
    </source>
</reference>
<keyword evidence="8 11" id="KW-0067">ATP-binding</keyword>
<evidence type="ECO:0000313" key="14">
    <source>
        <dbReference type="Proteomes" id="UP000366872"/>
    </source>
</evidence>
<dbReference type="PANTHER" id="PTHR39321:SF3">
    <property type="entry name" value="PHOSPHOPANTETHEINE ADENYLYLTRANSFERASE"/>
    <property type="match status" value="1"/>
</dbReference>
<keyword evidence="4 11" id="KW-0662">Pyridine nucleotide biosynthesis</keyword>
<comment type="catalytic activity">
    <reaction evidence="10 11">
        <text>nicotinate beta-D-ribonucleotide + ATP + H(+) = deamido-NAD(+) + diphosphate</text>
        <dbReference type="Rhea" id="RHEA:22860"/>
        <dbReference type="ChEBI" id="CHEBI:15378"/>
        <dbReference type="ChEBI" id="CHEBI:30616"/>
        <dbReference type="ChEBI" id="CHEBI:33019"/>
        <dbReference type="ChEBI" id="CHEBI:57502"/>
        <dbReference type="ChEBI" id="CHEBI:58437"/>
        <dbReference type="EC" id="2.7.7.18"/>
    </reaction>
</comment>
<dbReference type="AlphaFoldDB" id="A0A6C2U7U8"/>
<dbReference type="Proteomes" id="UP000366872">
    <property type="component" value="Unassembled WGS sequence"/>
</dbReference>
<dbReference type="Pfam" id="PF01467">
    <property type="entry name" value="CTP_transf_like"/>
    <property type="match status" value="1"/>
</dbReference>
<evidence type="ECO:0000256" key="10">
    <source>
        <dbReference type="ARBA" id="ARBA00048721"/>
    </source>
</evidence>
<evidence type="ECO:0000256" key="4">
    <source>
        <dbReference type="ARBA" id="ARBA00022642"/>
    </source>
</evidence>
<comment type="pathway">
    <text evidence="2 11">Cofactor biosynthesis; NAD(+) biosynthesis; deamido-NAD(+) from nicotinate D-ribonucleotide: step 1/1.</text>
</comment>
<dbReference type="EMBL" id="CAAHFG010000002">
    <property type="protein sequence ID" value="VGO15504.1"/>
    <property type="molecule type" value="Genomic_DNA"/>
</dbReference>
<keyword evidence="14" id="KW-1185">Reference proteome</keyword>
<protein>
    <recommendedName>
        <fullName evidence="11">Probable nicotinate-nucleotide adenylyltransferase</fullName>
        <ecNumber evidence="11">2.7.7.18</ecNumber>
    </recommendedName>
    <alternativeName>
        <fullName evidence="11">Deamido-NAD(+) diphosphorylase</fullName>
    </alternativeName>
    <alternativeName>
        <fullName evidence="11">Deamido-NAD(+) pyrophosphorylase</fullName>
    </alternativeName>
    <alternativeName>
        <fullName evidence="11">Nicotinate mononucleotide adenylyltransferase</fullName>
        <shortName evidence="11">NaMN adenylyltransferase</shortName>
    </alternativeName>
</protein>
<dbReference type="SUPFAM" id="SSF52374">
    <property type="entry name" value="Nucleotidylyl transferase"/>
    <property type="match status" value="1"/>
</dbReference>
<evidence type="ECO:0000256" key="2">
    <source>
        <dbReference type="ARBA" id="ARBA00005019"/>
    </source>
</evidence>
<dbReference type="Gene3D" id="3.40.50.620">
    <property type="entry name" value="HUPs"/>
    <property type="match status" value="1"/>
</dbReference>
<evidence type="ECO:0000256" key="8">
    <source>
        <dbReference type="ARBA" id="ARBA00022840"/>
    </source>
</evidence>
<dbReference type="PANTHER" id="PTHR39321">
    <property type="entry name" value="NICOTINATE-NUCLEOTIDE ADENYLYLTRANSFERASE-RELATED"/>
    <property type="match status" value="1"/>
</dbReference>
<evidence type="ECO:0000313" key="13">
    <source>
        <dbReference type="EMBL" id="VGO15504.1"/>
    </source>
</evidence>
<gene>
    <name evidence="11 13" type="primary">nadD</name>
    <name evidence="13" type="ORF">PDESU_04087</name>
</gene>
<sequence>MGGSFDPVHMGHLVVAQDAAERLELSEVVFVPAAIPPHKQHLQRVDAGHRLNMVRMAVESDVRFSVSDVELQRGGVSYTIDTVEFFRRQHPGLQFVLVVGGDTLVDLHNWYKVDELLDLCEVATFLRPGENGLDGIAEKIRLPDEQRARLLGNVFDAHQVEVSSTEIRMRIAEGLGIRYLVPPEVERYIYEHGLYQG</sequence>
<dbReference type="NCBIfam" id="TIGR00125">
    <property type="entry name" value="cyt_tran_rel"/>
    <property type="match status" value="1"/>
</dbReference>
<dbReference type="HAMAP" id="MF_00244">
    <property type="entry name" value="NaMN_adenylyltr"/>
    <property type="match status" value="1"/>
</dbReference>
<keyword evidence="9 11" id="KW-0520">NAD</keyword>
<dbReference type="UniPathway" id="UPA00253">
    <property type="reaction ID" value="UER00332"/>
</dbReference>
<dbReference type="EC" id="2.7.7.18" evidence="11"/>
<dbReference type="InterPro" id="IPR005248">
    <property type="entry name" value="NadD/NMNAT"/>
</dbReference>
<dbReference type="InterPro" id="IPR014729">
    <property type="entry name" value="Rossmann-like_a/b/a_fold"/>
</dbReference>
<evidence type="ECO:0000256" key="1">
    <source>
        <dbReference type="ARBA" id="ARBA00002324"/>
    </source>
</evidence>
<evidence type="ECO:0000256" key="6">
    <source>
        <dbReference type="ARBA" id="ARBA00022695"/>
    </source>
</evidence>
<dbReference type="InterPro" id="IPR004821">
    <property type="entry name" value="Cyt_trans-like"/>
</dbReference>
<evidence type="ECO:0000256" key="5">
    <source>
        <dbReference type="ARBA" id="ARBA00022679"/>
    </source>
</evidence>
<dbReference type="GO" id="GO:0005524">
    <property type="term" value="F:ATP binding"/>
    <property type="evidence" value="ECO:0007669"/>
    <property type="project" value="UniProtKB-KW"/>
</dbReference>
<evidence type="ECO:0000256" key="11">
    <source>
        <dbReference type="HAMAP-Rule" id="MF_00244"/>
    </source>
</evidence>
<name>A0A6C2U7U8_PONDE</name>